<comment type="caution">
    <text evidence="2">The sequence shown here is derived from an EMBL/GenBank/DDBJ whole genome shotgun (WGS) entry which is preliminary data.</text>
</comment>
<feature type="domain" description="Calcineurin-like phosphoesterase" evidence="1">
    <location>
        <begin position="18"/>
        <end position="253"/>
    </location>
</feature>
<accession>A0AAE3VGG8</accession>
<proteinExistence type="predicted"/>
<evidence type="ECO:0000259" key="1">
    <source>
        <dbReference type="Pfam" id="PF00149"/>
    </source>
</evidence>
<dbReference type="RefSeq" id="WP_307261569.1">
    <property type="nucleotide sequence ID" value="NZ_JAUSVL010000001.1"/>
</dbReference>
<reference evidence="2" key="1">
    <citation type="submission" date="2023-07" db="EMBL/GenBank/DDBJ databases">
        <title>Genomic Encyclopedia of Type Strains, Phase IV (KMG-IV): sequencing the most valuable type-strain genomes for metagenomic binning, comparative biology and taxonomic classification.</title>
        <authorList>
            <person name="Goeker M."/>
        </authorList>
    </citation>
    <scope>NUCLEOTIDE SEQUENCE</scope>
    <source>
        <strain evidence="2">DSM 24202</strain>
    </source>
</reference>
<organism evidence="2 3">
    <name type="scientific">Oligosphaera ethanolica</name>
    <dbReference type="NCBI Taxonomy" id="760260"/>
    <lineage>
        <taxon>Bacteria</taxon>
        <taxon>Pseudomonadati</taxon>
        <taxon>Lentisphaerota</taxon>
        <taxon>Oligosphaeria</taxon>
        <taxon>Oligosphaerales</taxon>
        <taxon>Oligosphaeraceae</taxon>
        <taxon>Oligosphaera</taxon>
    </lineage>
</organism>
<evidence type="ECO:0000313" key="3">
    <source>
        <dbReference type="Proteomes" id="UP001238163"/>
    </source>
</evidence>
<dbReference type="Proteomes" id="UP001238163">
    <property type="component" value="Unassembled WGS sequence"/>
</dbReference>
<dbReference type="InterPro" id="IPR029052">
    <property type="entry name" value="Metallo-depent_PP-like"/>
</dbReference>
<dbReference type="InterPro" id="IPR051918">
    <property type="entry name" value="STPP_CPPED1"/>
</dbReference>
<dbReference type="AlphaFoldDB" id="A0AAE3VGG8"/>
<dbReference type="GO" id="GO:0016787">
    <property type="term" value="F:hydrolase activity"/>
    <property type="evidence" value="ECO:0007669"/>
    <property type="project" value="InterPro"/>
</dbReference>
<keyword evidence="3" id="KW-1185">Reference proteome</keyword>
<name>A0AAE3VGG8_9BACT</name>
<sequence length="283" mass="32605">MKITRTRLDIGLPKPLSFLHSTDNHLTYVDDRDNDRKRDLAAKRHRAFEGDSNRCTVFLDEMIAYAKEHCDLFLHTGDLLDFVSYRNIEVGKEKLAQVDYFMAVGNHEFSLYVGEAFEDEAYKRQSYDRVQAAFKNDLTFASRLIGGLNLVAIDNGYYLFSEEQLALFKTEVARGYPIILMLHNPIYTPDLYQEMMVSRKKECAYVCDCPPELMSDYSEHRIKQQRADEPTREFVRYLKAQPLVKALLTGHLHFNYEDVLFGSTPQIVTGAGYAGDARLIDVV</sequence>
<evidence type="ECO:0000313" key="2">
    <source>
        <dbReference type="EMBL" id="MDQ0290152.1"/>
    </source>
</evidence>
<dbReference type="PANTHER" id="PTHR43143:SF1">
    <property type="entry name" value="SERINE_THREONINE-PROTEIN PHOSPHATASE CPPED1"/>
    <property type="match status" value="1"/>
</dbReference>
<dbReference type="Pfam" id="PF00149">
    <property type="entry name" value="Metallophos"/>
    <property type="match status" value="1"/>
</dbReference>
<dbReference type="PANTHER" id="PTHR43143">
    <property type="entry name" value="METALLOPHOSPHOESTERASE, CALCINEURIN SUPERFAMILY"/>
    <property type="match status" value="1"/>
</dbReference>
<dbReference type="EMBL" id="JAUSVL010000001">
    <property type="protein sequence ID" value="MDQ0290152.1"/>
    <property type="molecule type" value="Genomic_DNA"/>
</dbReference>
<gene>
    <name evidence="2" type="ORF">J3R75_002259</name>
</gene>
<dbReference type="SUPFAM" id="SSF56300">
    <property type="entry name" value="Metallo-dependent phosphatases"/>
    <property type="match status" value="1"/>
</dbReference>
<protein>
    <recommendedName>
        <fullName evidence="1">Calcineurin-like phosphoesterase domain-containing protein</fullName>
    </recommendedName>
</protein>
<dbReference type="InterPro" id="IPR004843">
    <property type="entry name" value="Calcineurin-like_PHP"/>
</dbReference>
<dbReference type="Gene3D" id="3.60.21.10">
    <property type="match status" value="1"/>
</dbReference>